<sequence>MNVQEKNAWSDNRRPNLTRSQIADGERDRNAIGRVDLTQNCDQVRDDKFDRSKCESLLNRDEELSSGEGKNFDELIRTAEVPYASTTTFEKEKYMNYDQT</sequence>
<proteinExistence type="predicted"/>
<reference evidence="2" key="1">
    <citation type="submission" date="2016-11" db="UniProtKB">
        <authorList>
            <consortium name="WormBaseParasite"/>
        </authorList>
    </citation>
    <scope>IDENTIFICATION</scope>
    <source>
        <strain evidence="2">KR3021</strain>
    </source>
</reference>
<dbReference type="WBParaSite" id="RSKR_0000411600.1">
    <property type="protein sequence ID" value="RSKR_0000411600.1"/>
    <property type="gene ID" value="RSKR_0000411600"/>
</dbReference>
<evidence type="ECO:0000313" key="1">
    <source>
        <dbReference type="Proteomes" id="UP000095286"/>
    </source>
</evidence>
<organism evidence="1 2">
    <name type="scientific">Rhabditophanes sp. KR3021</name>
    <dbReference type="NCBI Taxonomy" id="114890"/>
    <lineage>
        <taxon>Eukaryota</taxon>
        <taxon>Metazoa</taxon>
        <taxon>Ecdysozoa</taxon>
        <taxon>Nematoda</taxon>
        <taxon>Chromadorea</taxon>
        <taxon>Rhabditida</taxon>
        <taxon>Tylenchina</taxon>
        <taxon>Panagrolaimomorpha</taxon>
        <taxon>Strongyloidoidea</taxon>
        <taxon>Alloionematidae</taxon>
        <taxon>Rhabditophanes</taxon>
    </lineage>
</organism>
<accession>A0AC35TTE0</accession>
<protein>
    <submittedName>
        <fullName evidence="2">Uncharacterized protein</fullName>
    </submittedName>
</protein>
<dbReference type="Proteomes" id="UP000095286">
    <property type="component" value="Unplaced"/>
</dbReference>
<name>A0AC35TTE0_9BILA</name>
<evidence type="ECO:0000313" key="2">
    <source>
        <dbReference type="WBParaSite" id="RSKR_0000411600.1"/>
    </source>
</evidence>